<dbReference type="AlphaFoldDB" id="A0A086ZYY2"/>
<gene>
    <name evidence="1" type="ORF">BBIA_0646</name>
</gene>
<evidence type="ECO:0000313" key="2">
    <source>
        <dbReference type="Proteomes" id="UP000029108"/>
    </source>
</evidence>
<dbReference type="EMBL" id="JGYN01000008">
    <property type="protein sequence ID" value="KFI51732.1"/>
    <property type="molecule type" value="Genomic_DNA"/>
</dbReference>
<dbReference type="STRING" id="1437608.GCA_000771645_00255"/>
<sequence>MTNYDYLDVANTLAKNTRDLQLTTKTPRSSIAEAVGLNRGTISKYLDHSGGDMPLNVFIATQDLAGGDPIAALADALVTYGIGQHHTNNNTSEEAA</sequence>
<reference evidence="1 2" key="1">
    <citation type="submission" date="2014-03" db="EMBL/GenBank/DDBJ databases">
        <title>Genomics of Bifidobacteria.</title>
        <authorList>
            <person name="Ventura M."/>
            <person name="Milani C."/>
            <person name="Lugli G.A."/>
        </authorList>
    </citation>
    <scope>NUCLEOTIDE SEQUENCE [LARGE SCALE GENOMIC DNA]</scope>
    <source>
        <strain evidence="1 2">DSM 23969</strain>
    </source>
</reference>
<proteinExistence type="predicted"/>
<dbReference type="RefSeq" id="WP_051923746.1">
    <property type="nucleotide sequence ID" value="NZ_JDUU01000010.1"/>
</dbReference>
<organism evidence="1 2">
    <name type="scientific">Bifidobacterium biavatii DSM 23969</name>
    <dbReference type="NCBI Taxonomy" id="1437608"/>
    <lineage>
        <taxon>Bacteria</taxon>
        <taxon>Bacillati</taxon>
        <taxon>Actinomycetota</taxon>
        <taxon>Actinomycetes</taxon>
        <taxon>Bifidobacteriales</taxon>
        <taxon>Bifidobacteriaceae</taxon>
        <taxon>Bifidobacterium</taxon>
    </lineage>
</organism>
<dbReference type="OrthoDB" id="9953906at2"/>
<evidence type="ECO:0000313" key="1">
    <source>
        <dbReference type="EMBL" id="KFI51732.1"/>
    </source>
</evidence>
<name>A0A086ZYY2_9BIFI</name>
<accession>A0A086ZYY2</accession>
<dbReference type="Proteomes" id="UP000029108">
    <property type="component" value="Unassembled WGS sequence"/>
</dbReference>
<protein>
    <submittedName>
        <fullName evidence="1">Uncharacterized protein</fullName>
    </submittedName>
</protein>
<keyword evidence="2" id="KW-1185">Reference proteome</keyword>
<comment type="caution">
    <text evidence="1">The sequence shown here is derived from an EMBL/GenBank/DDBJ whole genome shotgun (WGS) entry which is preliminary data.</text>
</comment>